<keyword evidence="2" id="KW-1185">Reference proteome</keyword>
<organism evidence="1 2">
    <name type="scientific">Eumeta variegata</name>
    <name type="common">Bagworm moth</name>
    <name type="synonym">Eumeta japonica</name>
    <dbReference type="NCBI Taxonomy" id="151549"/>
    <lineage>
        <taxon>Eukaryota</taxon>
        <taxon>Metazoa</taxon>
        <taxon>Ecdysozoa</taxon>
        <taxon>Arthropoda</taxon>
        <taxon>Hexapoda</taxon>
        <taxon>Insecta</taxon>
        <taxon>Pterygota</taxon>
        <taxon>Neoptera</taxon>
        <taxon>Endopterygota</taxon>
        <taxon>Lepidoptera</taxon>
        <taxon>Glossata</taxon>
        <taxon>Ditrysia</taxon>
        <taxon>Tineoidea</taxon>
        <taxon>Psychidae</taxon>
        <taxon>Oiketicinae</taxon>
        <taxon>Eumeta</taxon>
    </lineage>
</organism>
<protein>
    <submittedName>
        <fullName evidence="1">Uncharacterized protein</fullName>
    </submittedName>
</protein>
<sequence length="199" mass="22664">MTSRVRKQASNSLYANDTALYLRGSNFRQTTPRLQKAIDELMHWLQAWMIEAQTLPYYDLKRSPNRCVPRAPVTPPGDSVRAESLHDFLSQDAHLVASIGRLWRSTTCVRHQGNSSEKNHCTFENLPVTLKRALQSNVAQHMSSPNHSMFRAPLRLRDTPVGHDVHPPRETAAPRRECSNCIERMRLSMRPGLAIVSIE</sequence>
<evidence type="ECO:0000313" key="1">
    <source>
        <dbReference type="EMBL" id="GBP65487.1"/>
    </source>
</evidence>
<evidence type="ECO:0000313" key="2">
    <source>
        <dbReference type="Proteomes" id="UP000299102"/>
    </source>
</evidence>
<dbReference type="AlphaFoldDB" id="A0A4C1XTH5"/>
<accession>A0A4C1XTH5</accession>
<name>A0A4C1XTH5_EUMVA</name>
<proteinExistence type="predicted"/>
<comment type="caution">
    <text evidence="1">The sequence shown here is derived from an EMBL/GenBank/DDBJ whole genome shotgun (WGS) entry which is preliminary data.</text>
</comment>
<gene>
    <name evidence="1" type="ORF">EVAR_38825_1</name>
</gene>
<dbReference type="EMBL" id="BGZK01000930">
    <property type="protein sequence ID" value="GBP65487.1"/>
    <property type="molecule type" value="Genomic_DNA"/>
</dbReference>
<dbReference type="OrthoDB" id="7763192at2759"/>
<reference evidence="1 2" key="1">
    <citation type="journal article" date="2019" name="Commun. Biol.">
        <title>The bagworm genome reveals a unique fibroin gene that provides high tensile strength.</title>
        <authorList>
            <person name="Kono N."/>
            <person name="Nakamura H."/>
            <person name="Ohtoshi R."/>
            <person name="Tomita M."/>
            <person name="Numata K."/>
            <person name="Arakawa K."/>
        </authorList>
    </citation>
    <scope>NUCLEOTIDE SEQUENCE [LARGE SCALE GENOMIC DNA]</scope>
</reference>
<dbReference type="Proteomes" id="UP000299102">
    <property type="component" value="Unassembled WGS sequence"/>
</dbReference>